<reference evidence="2" key="1">
    <citation type="journal article" date="2020" name="Nature">
        <title>Giant virus diversity and host interactions through global metagenomics.</title>
        <authorList>
            <person name="Schulz F."/>
            <person name="Roux S."/>
            <person name="Paez-Espino D."/>
            <person name="Jungbluth S."/>
            <person name="Walsh D.A."/>
            <person name="Denef V.J."/>
            <person name="McMahon K.D."/>
            <person name="Konstantinidis K.T."/>
            <person name="Eloe-Fadrosh E.A."/>
            <person name="Kyrpides N.C."/>
            <person name="Woyke T."/>
        </authorList>
    </citation>
    <scope>NUCLEOTIDE SEQUENCE</scope>
    <source>
        <strain evidence="2">GVMAG-M-3300021375-17</strain>
    </source>
</reference>
<name>A0A6C0CKL6_9ZZZZ</name>
<dbReference type="AlphaFoldDB" id="A0A6C0CKL6"/>
<feature type="compositionally biased region" description="Acidic residues" evidence="1">
    <location>
        <begin position="153"/>
        <end position="162"/>
    </location>
</feature>
<proteinExistence type="predicted"/>
<dbReference type="CDD" id="cd22744">
    <property type="entry name" value="OTU"/>
    <property type="match status" value="1"/>
</dbReference>
<evidence type="ECO:0000313" key="2">
    <source>
        <dbReference type="EMBL" id="QHT05326.1"/>
    </source>
</evidence>
<sequence length="702" mass="81756">MVSSRLFDHLEIRYEEKKQLDEKDKTHESALYVIELYDNEYVIALGNMRTEHSNIGCIYYPIYLISSKMRIKAKIGVFEVEQEKVISIVDDDGDIDLNKLGEPLLFSFATSEYLEKYGTKESVISSVPSEENEPSEEQDDTNKNENKDQIQKEEEEEEEDDAFNIPSSTPAAKVDSDNNEDGSNMTSDEKMTYEKLFILDDPLPTLSSWPTETEDDAKKMRQTYKANKSLQDNWVVRFMNNKEYKIHSNDGSGDCFFIAIRDAFSQIGYKTTVSKLRKYLSQEVTPALYDNYKNIYDGIAFELKTTEEELHRLQEANSELKKQSVRTKDVDQQKEIINEAVKVKQDYLREKLTEGGSKELLAEFGFMKHIQSLDEFRTFVNTSEFWGDSWTISTMELLLSVKFIILEETDDVDSVIRCTQQNDEMEKYDDYSPKYYILLGRTNNNHYELISYKDKKIFKFPEVPHDMKIKVVRACIERNENSYYAKMNDFRQFRIDAGLPESTQTDEKYDSEQSALFDPSIVLSFHSKSDVKKKAGVVDADTVSIKRRNEFSVLNGIDQWRRKLHDSWAETPFNMHNTDKKRWNSVEHFTLAIPYKESHPALYEEFSDDSKSAISKDIQKARDSLVKKGTKIGKYHQIAKEKEPLDPSVLEVHRKEALREKFKKDTEFGRLIKATNMAKLIIFQRNKAPIVDISLMEVRNEL</sequence>
<evidence type="ECO:0000256" key="1">
    <source>
        <dbReference type="SAM" id="MobiDB-lite"/>
    </source>
</evidence>
<dbReference type="InterPro" id="IPR037238">
    <property type="entry name" value="YbiA-like_sf"/>
</dbReference>
<accession>A0A6C0CKL6</accession>
<protein>
    <recommendedName>
        <fullName evidence="3">OTU domain-containing protein</fullName>
    </recommendedName>
</protein>
<dbReference type="Gene3D" id="3.90.70.80">
    <property type="match status" value="1"/>
</dbReference>
<dbReference type="Gene3D" id="1.10.357.40">
    <property type="entry name" value="YbiA-like"/>
    <property type="match status" value="1"/>
</dbReference>
<evidence type="ECO:0008006" key="3">
    <source>
        <dbReference type="Google" id="ProtNLM"/>
    </source>
</evidence>
<feature type="region of interest" description="Disordered" evidence="1">
    <location>
        <begin position="122"/>
        <end position="190"/>
    </location>
</feature>
<organism evidence="2">
    <name type="scientific">viral metagenome</name>
    <dbReference type="NCBI Taxonomy" id="1070528"/>
    <lineage>
        <taxon>unclassified sequences</taxon>
        <taxon>metagenomes</taxon>
        <taxon>organismal metagenomes</taxon>
    </lineage>
</organism>
<dbReference type="EMBL" id="MN739452">
    <property type="protein sequence ID" value="QHT05326.1"/>
    <property type="molecule type" value="Genomic_DNA"/>
</dbReference>
<feature type="compositionally biased region" description="Basic and acidic residues" evidence="1">
    <location>
        <begin position="140"/>
        <end position="152"/>
    </location>
</feature>
<feature type="compositionally biased region" description="Acidic residues" evidence="1">
    <location>
        <begin position="130"/>
        <end position="139"/>
    </location>
</feature>